<keyword evidence="1" id="KW-0147">Chitin-binding</keyword>
<protein>
    <recommendedName>
        <fullName evidence="5">LysM domain-containing protein</fullName>
    </recommendedName>
</protein>
<dbReference type="GO" id="GO:0008061">
    <property type="term" value="F:chitin binding"/>
    <property type="evidence" value="ECO:0007669"/>
    <property type="project" value="UniProtKB-KW"/>
</dbReference>
<gene>
    <name evidence="6" type="ORF">B0T10DRAFT_590608</name>
</gene>
<evidence type="ECO:0000313" key="6">
    <source>
        <dbReference type="EMBL" id="KAH6871829.1"/>
    </source>
</evidence>
<dbReference type="SMART" id="SM00257">
    <property type="entry name" value="LysM"/>
    <property type="match status" value="2"/>
</dbReference>
<dbReference type="OrthoDB" id="5985073at2759"/>
<dbReference type="Pfam" id="PF01476">
    <property type="entry name" value="LysM"/>
    <property type="match status" value="2"/>
</dbReference>
<dbReference type="PANTHER" id="PTHR34997">
    <property type="entry name" value="AM15"/>
    <property type="match status" value="1"/>
</dbReference>
<dbReference type="CDD" id="cd00118">
    <property type="entry name" value="LysM"/>
    <property type="match status" value="2"/>
</dbReference>
<evidence type="ECO:0000256" key="4">
    <source>
        <dbReference type="SAM" id="SignalP"/>
    </source>
</evidence>
<feature type="signal peptide" evidence="4">
    <location>
        <begin position="1"/>
        <end position="18"/>
    </location>
</feature>
<comment type="similarity">
    <text evidence="3">Belongs to the secreted LysM effector family.</text>
</comment>
<evidence type="ECO:0000256" key="3">
    <source>
        <dbReference type="ARBA" id="ARBA00044955"/>
    </source>
</evidence>
<dbReference type="InterPro" id="IPR018392">
    <property type="entry name" value="LysM"/>
</dbReference>
<name>A0A9P8VQ13_9HYPO</name>
<comment type="caution">
    <text evidence="6">The sequence shown here is derived from an EMBL/GenBank/DDBJ whole genome shotgun (WGS) entry which is preliminary data.</text>
</comment>
<evidence type="ECO:0000313" key="7">
    <source>
        <dbReference type="Proteomes" id="UP000777438"/>
    </source>
</evidence>
<dbReference type="SUPFAM" id="SSF54106">
    <property type="entry name" value="LysM domain"/>
    <property type="match status" value="2"/>
</dbReference>
<dbReference type="InterPro" id="IPR052210">
    <property type="entry name" value="LysM1-like"/>
</dbReference>
<keyword evidence="2" id="KW-0843">Virulence</keyword>
<dbReference type="PANTHER" id="PTHR34997:SF16">
    <property type="entry name" value="LYSM DOMAIN-CONTAINING PROTEIN"/>
    <property type="match status" value="1"/>
</dbReference>
<proteinExistence type="inferred from homology"/>
<dbReference type="Gene3D" id="3.10.350.10">
    <property type="entry name" value="LysM domain"/>
    <property type="match status" value="3"/>
</dbReference>
<feature type="domain" description="LysM" evidence="5">
    <location>
        <begin position="210"/>
        <end position="256"/>
    </location>
</feature>
<reference evidence="6 7" key="1">
    <citation type="journal article" date="2021" name="Nat. Commun.">
        <title>Genetic determinants of endophytism in the Arabidopsis root mycobiome.</title>
        <authorList>
            <person name="Mesny F."/>
            <person name="Miyauchi S."/>
            <person name="Thiergart T."/>
            <person name="Pickel B."/>
            <person name="Atanasova L."/>
            <person name="Karlsson M."/>
            <person name="Huettel B."/>
            <person name="Barry K.W."/>
            <person name="Haridas S."/>
            <person name="Chen C."/>
            <person name="Bauer D."/>
            <person name="Andreopoulos W."/>
            <person name="Pangilinan J."/>
            <person name="LaButti K."/>
            <person name="Riley R."/>
            <person name="Lipzen A."/>
            <person name="Clum A."/>
            <person name="Drula E."/>
            <person name="Henrissat B."/>
            <person name="Kohler A."/>
            <person name="Grigoriev I.V."/>
            <person name="Martin F.M."/>
            <person name="Hacquard S."/>
        </authorList>
    </citation>
    <scope>NUCLEOTIDE SEQUENCE [LARGE SCALE GENOMIC DNA]</scope>
    <source>
        <strain evidence="6 7">MPI-CAGE-CH-0241</strain>
    </source>
</reference>
<keyword evidence="4" id="KW-0732">Signal</keyword>
<feature type="chain" id="PRO_5040331640" description="LysM domain-containing protein" evidence="4">
    <location>
        <begin position="19"/>
        <end position="426"/>
    </location>
</feature>
<dbReference type="PROSITE" id="PS51782">
    <property type="entry name" value="LYSM"/>
    <property type="match status" value="2"/>
</dbReference>
<sequence>MAILKHSVAFALFLGIGAFRIFEAADLDNYDVGDACVSALSADIACNSYIRSFLELSYRGSLENVTLTDEICVGTCSASLRKWFEAVSKDCAGKSFGSSGTVPTQYGGNIWAGWNETCVKDPKTKRYCNDIINEFSDVEEGEDLPRAELCHTCYVRRLAMMQSSQYSLYDEYYKEELELVYKTCGGSGPTDILPPLKEEEAETDFCLTSKYYTTKEGDTCDSISKASGVSGALLYMGNQNAIGDCRKVPAGLKLCLPMTCKTYYVQPGDTCFGIETSLGLPWDDVQFYNSWINRACTDLQTATDFYGKSICISALGDLSSVAEVSSIQRKISSANGPTVVRLAPPEDAEVAEGTTLNCGRWHIVTKSDTCKDICKAYDICVGNIMYDINPSLPGRAECTASLIPGVALCVAPISGWNVTYESTGRV</sequence>
<organism evidence="6 7">
    <name type="scientific">Thelonectria olida</name>
    <dbReference type="NCBI Taxonomy" id="1576542"/>
    <lineage>
        <taxon>Eukaryota</taxon>
        <taxon>Fungi</taxon>
        <taxon>Dikarya</taxon>
        <taxon>Ascomycota</taxon>
        <taxon>Pezizomycotina</taxon>
        <taxon>Sordariomycetes</taxon>
        <taxon>Hypocreomycetidae</taxon>
        <taxon>Hypocreales</taxon>
        <taxon>Nectriaceae</taxon>
        <taxon>Thelonectria</taxon>
    </lineage>
</organism>
<dbReference type="InterPro" id="IPR036779">
    <property type="entry name" value="LysM_dom_sf"/>
</dbReference>
<feature type="domain" description="LysM" evidence="5">
    <location>
        <begin position="261"/>
        <end position="307"/>
    </location>
</feature>
<dbReference type="EMBL" id="JAGPYM010000050">
    <property type="protein sequence ID" value="KAH6871829.1"/>
    <property type="molecule type" value="Genomic_DNA"/>
</dbReference>
<evidence type="ECO:0000259" key="5">
    <source>
        <dbReference type="PROSITE" id="PS51782"/>
    </source>
</evidence>
<evidence type="ECO:0000256" key="1">
    <source>
        <dbReference type="ARBA" id="ARBA00022669"/>
    </source>
</evidence>
<accession>A0A9P8VQ13</accession>
<dbReference type="AlphaFoldDB" id="A0A9P8VQ13"/>
<dbReference type="Proteomes" id="UP000777438">
    <property type="component" value="Unassembled WGS sequence"/>
</dbReference>
<keyword evidence="7" id="KW-1185">Reference proteome</keyword>
<evidence type="ECO:0000256" key="2">
    <source>
        <dbReference type="ARBA" id="ARBA00023026"/>
    </source>
</evidence>